<dbReference type="PROSITE" id="PS50887">
    <property type="entry name" value="GGDEF"/>
    <property type="match status" value="1"/>
</dbReference>
<dbReference type="Gene3D" id="3.30.70.270">
    <property type="match status" value="1"/>
</dbReference>
<dbReference type="Proteomes" id="UP000004259">
    <property type="component" value="Unassembled WGS sequence"/>
</dbReference>
<proteinExistence type="predicted"/>
<dbReference type="InterPro" id="IPR050469">
    <property type="entry name" value="Diguanylate_Cyclase"/>
</dbReference>
<accession>E9SAT4</accession>
<gene>
    <name evidence="3" type="ORF">CUS_8047</name>
</gene>
<evidence type="ECO:0000259" key="2">
    <source>
        <dbReference type="PROSITE" id="PS50887"/>
    </source>
</evidence>
<keyword evidence="1" id="KW-1133">Transmembrane helix</keyword>
<keyword evidence="1" id="KW-0472">Membrane</keyword>
<evidence type="ECO:0000313" key="4">
    <source>
        <dbReference type="Proteomes" id="UP000004259"/>
    </source>
</evidence>
<dbReference type="PANTHER" id="PTHR45138:SF9">
    <property type="entry name" value="DIGUANYLATE CYCLASE DGCM-RELATED"/>
    <property type="match status" value="1"/>
</dbReference>
<organism evidence="3 4">
    <name type="scientific">Ruminococcus albus 8</name>
    <dbReference type="NCBI Taxonomy" id="246199"/>
    <lineage>
        <taxon>Bacteria</taxon>
        <taxon>Bacillati</taxon>
        <taxon>Bacillota</taxon>
        <taxon>Clostridia</taxon>
        <taxon>Eubacteriales</taxon>
        <taxon>Oscillospiraceae</taxon>
        <taxon>Ruminococcus</taxon>
    </lineage>
</organism>
<feature type="transmembrane region" description="Helical" evidence="1">
    <location>
        <begin position="118"/>
        <end position="136"/>
    </location>
</feature>
<dbReference type="InterPro" id="IPR000160">
    <property type="entry name" value="GGDEF_dom"/>
</dbReference>
<dbReference type="SMART" id="SM00267">
    <property type="entry name" value="GGDEF"/>
    <property type="match status" value="1"/>
</dbReference>
<dbReference type="AlphaFoldDB" id="E9SAT4"/>
<keyword evidence="1" id="KW-0812">Transmembrane</keyword>
<comment type="caution">
    <text evidence="3">The sequence shown here is derived from an EMBL/GenBank/DDBJ whole genome shotgun (WGS) entry which is preliminary data.</text>
</comment>
<feature type="transmembrane region" description="Helical" evidence="1">
    <location>
        <begin position="87"/>
        <end position="106"/>
    </location>
</feature>
<feature type="transmembrane region" description="Helical" evidence="1">
    <location>
        <begin position="36"/>
        <end position="54"/>
    </location>
</feature>
<dbReference type="CDD" id="cd01949">
    <property type="entry name" value="GGDEF"/>
    <property type="match status" value="1"/>
</dbReference>
<evidence type="ECO:0000256" key="1">
    <source>
        <dbReference type="SAM" id="Phobius"/>
    </source>
</evidence>
<dbReference type="GO" id="GO:0052621">
    <property type="term" value="F:diguanylate cyclase activity"/>
    <property type="evidence" value="ECO:0007669"/>
    <property type="project" value="TreeGrafter"/>
</dbReference>
<dbReference type="eggNOG" id="COG3706">
    <property type="taxonomic scope" value="Bacteria"/>
</dbReference>
<dbReference type="InterPro" id="IPR043128">
    <property type="entry name" value="Rev_trsase/Diguanyl_cyclase"/>
</dbReference>
<dbReference type="InterPro" id="IPR029787">
    <property type="entry name" value="Nucleotide_cyclase"/>
</dbReference>
<feature type="transmembrane region" description="Helical" evidence="1">
    <location>
        <begin position="61"/>
        <end position="81"/>
    </location>
</feature>
<dbReference type="EMBL" id="ADKM02000062">
    <property type="protein sequence ID" value="EGC03619.1"/>
    <property type="molecule type" value="Genomic_DNA"/>
</dbReference>
<dbReference type="STRING" id="246199.CUS_8047"/>
<sequence>MELKKVKKISFVANAVILAIVFGLMAFFYISDVMFLTYFSIPTIIVYLIGFVLISNGKLLWYVRMVFTWMTLYMCVTTVCLGYNYGFHMYCFSVIPISFISEYISYKINSRQLKAFKFSVSMALLSLISTGYVAYFGPVYEREQKYAAIFWLINASSVMGFLIFYTNFLIQTIISSEEKLNEIALVDRLTGLYNRHYMINCLDKMDEDYSSAYLAMADIDDFKKINDTYGHNAGDVVLEKVSEKMKSECRGCTVSRWGGEEFLILIPPAVEQPVELIENLRKNIASEKVHYEDKEISVTITAGISPRTDEHSIDQWIQTVDGKLYDGKHSGKNKVVS</sequence>
<dbReference type="PANTHER" id="PTHR45138">
    <property type="entry name" value="REGULATORY COMPONENTS OF SENSORY TRANSDUCTION SYSTEM"/>
    <property type="match status" value="1"/>
</dbReference>
<feature type="domain" description="GGDEF" evidence="2">
    <location>
        <begin position="210"/>
        <end position="337"/>
    </location>
</feature>
<evidence type="ECO:0000313" key="3">
    <source>
        <dbReference type="EMBL" id="EGC03619.1"/>
    </source>
</evidence>
<dbReference type="RefSeq" id="WP_002848402.1">
    <property type="nucleotide sequence ID" value="NZ_ADKM02000062.1"/>
</dbReference>
<name>E9SAT4_RUMAL</name>
<dbReference type="Pfam" id="PF00990">
    <property type="entry name" value="GGDEF"/>
    <property type="match status" value="1"/>
</dbReference>
<protein>
    <submittedName>
        <fullName evidence="3">Diguanylate cyclase (GGDEF) domain protein</fullName>
    </submittedName>
</protein>
<feature type="transmembrane region" description="Helical" evidence="1">
    <location>
        <begin position="12"/>
        <end position="30"/>
    </location>
</feature>
<dbReference type="OrthoDB" id="9807794at2"/>
<keyword evidence="4" id="KW-1185">Reference proteome</keyword>
<dbReference type="NCBIfam" id="TIGR00254">
    <property type="entry name" value="GGDEF"/>
    <property type="match status" value="1"/>
</dbReference>
<dbReference type="SUPFAM" id="SSF55073">
    <property type="entry name" value="Nucleotide cyclase"/>
    <property type="match status" value="1"/>
</dbReference>
<feature type="transmembrane region" description="Helical" evidence="1">
    <location>
        <begin position="148"/>
        <end position="170"/>
    </location>
</feature>
<reference evidence="3 4" key="1">
    <citation type="submission" date="2011-02" db="EMBL/GenBank/DDBJ databases">
        <authorList>
            <person name="Nelson K.E."/>
            <person name="Sutton G."/>
            <person name="Torralba M."/>
            <person name="Durkin S."/>
            <person name="Harkins D."/>
            <person name="Montgomery R."/>
            <person name="Ziemer C."/>
            <person name="Klaassens E."/>
            <person name="Ocuiv P."/>
            <person name="Morrison M."/>
        </authorList>
    </citation>
    <scope>NUCLEOTIDE SEQUENCE [LARGE SCALE GENOMIC DNA]</scope>
    <source>
        <strain evidence="3 4">8</strain>
    </source>
</reference>